<name>D4CVJ6_9FUSO</name>
<dbReference type="HOGENOM" id="CLU_917522_0_0_0"/>
<accession>D4CVJ6</accession>
<dbReference type="AlphaFoldDB" id="D4CVJ6"/>
<protein>
    <submittedName>
        <fullName evidence="1">Uncharacterized protein</fullName>
    </submittedName>
</protein>
<gene>
    <name evidence="1" type="ORF">FUSPEROL_01440</name>
</gene>
<organism evidence="1 2">
    <name type="scientific">Fusobacterium periodonticum ATCC 33693</name>
    <dbReference type="NCBI Taxonomy" id="546275"/>
    <lineage>
        <taxon>Bacteria</taxon>
        <taxon>Fusobacteriati</taxon>
        <taxon>Fusobacteriota</taxon>
        <taxon>Fusobacteriia</taxon>
        <taxon>Fusobacteriales</taxon>
        <taxon>Fusobacteriaceae</taxon>
        <taxon>Fusobacterium</taxon>
    </lineage>
</organism>
<sequence length="299" mass="36032">MEIKLKSYFIEIPDDRLNLFSKIKNKLDKNNLYDKIITDIQTIDIIDPKKFKSIKNDEKKIFKKENKLIGTVYYGKYGIERRVYNIENEEKEEITENEAIQDRYLYFINRFRDEKNSKDYIIFIIETKENKSPLEMFYYHFKNKYNLIIEAVTEKDIMEYFLKNSVIDMRYVSYKEKDVNNIFGKLLDEKEIVEIKPDIKKVELKIKLDSDLKEKEKIEILNSHFRSKISHDEYISLSLKNGRKIKITNQKVELDKYFYVEDVEKFYSEDGELLLEKIEGILDDNFEYIKNILIGGKNV</sequence>
<reference evidence="1 2" key="1">
    <citation type="submission" date="2010-02" db="EMBL/GenBank/DDBJ databases">
        <authorList>
            <person name="Weinstock G."/>
            <person name="Sodergren E."/>
            <person name="Clifton S."/>
            <person name="Fulton L."/>
            <person name="Fulton B."/>
            <person name="Courtney L."/>
            <person name="Fronick C."/>
            <person name="Harrison M."/>
            <person name="Strong C."/>
            <person name="Farmer C."/>
            <person name="Delahaunty K."/>
            <person name="Markovic C."/>
            <person name="Hall O."/>
            <person name="Minx P."/>
            <person name="Tomlinson C."/>
            <person name="Mitreva M."/>
            <person name="Nelson J."/>
            <person name="Hou S."/>
            <person name="Wollam A."/>
            <person name="Pepin K.H."/>
            <person name="Johnson M."/>
            <person name="Bhonagiri V."/>
            <person name="Zhang X."/>
            <person name="Suruliraj S."/>
            <person name="Warren W."/>
            <person name="Chinwalla A."/>
            <person name="Mardis E.R."/>
            <person name="Wilson R.K."/>
        </authorList>
    </citation>
    <scope>NUCLEOTIDE SEQUENCE [LARGE SCALE GENOMIC DNA]</scope>
    <source>
        <strain evidence="1 2">ATCC 33693</strain>
    </source>
</reference>
<evidence type="ECO:0000313" key="1">
    <source>
        <dbReference type="EMBL" id="EFE86649.1"/>
    </source>
</evidence>
<dbReference type="GeneID" id="78419675"/>
<dbReference type="eggNOG" id="ENOG5033TJS">
    <property type="taxonomic scope" value="Bacteria"/>
</dbReference>
<evidence type="ECO:0000313" key="2">
    <source>
        <dbReference type="Proteomes" id="UP000003748"/>
    </source>
</evidence>
<dbReference type="RefSeq" id="WP_005973354.1">
    <property type="nucleotide sequence ID" value="NZ_GG665896.1"/>
</dbReference>
<dbReference type="STRING" id="546275.FUSPEROL_01440"/>
<proteinExistence type="predicted"/>
<comment type="caution">
    <text evidence="1">The sequence shown here is derived from an EMBL/GenBank/DDBJ whole genome shotgun (WGS) entry which is preliminary data.</text>
</comment>
<dbReference type="Proteomes" id="UP000003748">
    <property type="component" value="Unassembled WGS sequence"/>
</dbReference>
<dbReference type="EMBL" id="ACJY01000072">
    <property type="protein sequence ID" value="EFE86649.1"/>
    <property type="molecule type" value="Genomic_DNA"/>
</dbReference>
<dbReference type="OrthoDB" id="9821019at2"/>